<dbReference type="SUPFAM" id="SSF53474">
    <property type="entry name" value="alpha/beta-Hydrolases"/>
    <property type="match status" value="1"/>
</dbReference>
<evidence type="ECO:0000313" key="8">
    <source>
        <dbReference type="EMBL" id="KRG75955.1"/>
    </source>
</evidence>
<feature type="chain" id="PRO_5006395634" evidence="6">
    <location>
        <begin position="30"/>
        <end position="831"/>
    </location>
</feature>
<keyword evidence="2" id="KW-0378">Hydrolase</keyword>
<reference evidence="8 9" key="1">
    <citation type="submission" date="2015-05" db="EMBL/GenBank/DDBJ databases">
        <title>Genome sequencing and analysis of members of genus Stenotrophomonas.</title>
        <authorList>
            <person name="Patil P.P."/>
            <person name="Midha S."/>
            <person name="Patil P.B."/>
        </authorList>
    </citation>
    <scope>NUCLEOTIDE SEQUENCE [LARGE SCALE GENOMIC DNA]</scope>
    <source>
        <strain evidence="8 9">DSM 24757</strain>
    </source>
</reference>
<comment type="caution">
    <text evidence="8">The sequence shown here is derived from an EMBL/GenBank/DDBJ whole genome shotgun (WGS) entry which is preliminary data.</text>
</comment>
<dbReference type="PANTHER" id="PTHR42776:SF28">
    <property type="entry name" value="GLUTAMYL ENDOPEPTIDASE, CHLOROPLASTIC-RELATED"/>
    <property type="match status" value="1"/>
</dbReference>
<evidence type="ECO:0000313" key="9">
    <source>
        <dbReference type="Proteomes" id="UP000050956"/>
    </source>
</evidence>
<keyword evidence="6" id="KW-0732">Signal</keyword>
<dbReference type="RefSeq" id="WP_057638287.1">
    <property type="nucleotide sequence ID" value="NZ_LDJM01000026.1"/>
</dbReference>
<keyword evidence="4" id="KW-0809">Transit peptide</keyword>
<sequence length="831" mass="89358">MSHPRLRRLPALVLLASALLLSVPPLALAQAQPAAQQATSGYQLPSAALQAIVDAPRAPSLSLSPKGDLAVQMGSPALPSIAVVAQPELKLAGLRIHPRTFSDSRFSFGNSLSLKSIADGSERAISGLPANLAVASLGWSPDQRYVAFNHIDSQAGANELWLVDVERAQAHRLQSGLNTVLGDGYQWLPDSSGLLLRLQPSGRGAPPPADATPTGPSIQNTSSSGQVRAIRTYQDLLSSQADAEQFDYYTQVQPAIITLGGKLQTIGAPGIYLGLGLSPDGAYLLTQKVQRPYSYVVPVNAFPRVIEVLDRQGNFVHRVASLPLVEGLPTGNDAVATGPRMVSWRADAPATLVWAEAQDGGDPNVEASVRDAVLTLAAPFDAQPATLAQLGSRYAGISWGNGEVALLNERWFKTRWSKRWQIAPDNPQVAPKLLSDRSSQDRYNDPGTPLLTSAANGQRLLQFSADGSAIFLVGAGASEAGDRPFVDRFELSSAKATRLYQSGEGEYVMPMAVLDDNGGQLLISRETPDRPGNIFVRDLSTGSERQLTDIAHPVPALAGVRKEQIRYARADGVQLTAELLLPPGYDAKKDGPRPVLLWAYPGEFKSAEAASQVTGSPYRFNAPSYWGPQAMLAKGWVVLNNPSMPIIGEGDAEPNDTYIAQLVASAEAAVAEIERRGVGQRGKIAVGGHSYGAFMTANLLAHTRLFAAGIARSGAYNRTLTPFGFQAEERNYWQAQDTYLQMSPFNYAQDIKDPILFIHGEQDNNSGTFPIQSERMFAAVKGLGGTSRLVMLPNESHAYRARESILHMLSETETWLEQHVGKVEQGGKRGR</sequence>
<dbReference type="EMBL" id="LDJM01000026">
    <property type="protein sequence ID" value="KRG75955.1"/>
    <property type="molecule type" value="Genomic_DNA"/>
</dbReference>
<dbReference type="GO" id="GO:0006508">
    <property type="term" value="P:proteolysis"/>
    <property type="evidence" value="ECO:0007669"/>
    <property type="project" value="UniProtKB-KW"/>
</dbReference>
<dbReference type="InterPro" id="IPR029058">
    <property type="entry name" value="AB_hydrolase_fold"/>
</dbReference>
<evidence type="ECO:0000259" key="7">
    <source>
        <dbReference type="Pfam" id="PF00326"/>
    </source>
</evidence>
<keyword evidence="3" id="KW-0720">Serine protease</keyword>
<dbReference type="Gene3D" id="3.40.50.1820">
    <property type="entry name" value="alpha/beta hydrolase"/>
    <property type="match status" value="1"/>
</dbReference>
<keyword evidence="1" id="KW-0645">Protease</keyword>
<gene>
    <name evidence="8" type="ORF">ABB30_10655</name>
</gene>
<dbReference type="AlphaFoldDB" id="A0A0R0DF11"/>
<dbReference type="SUPFAM" id="SSF82171">
    <property type="entry name" value="DPP6 N-terminal domain-like"/>
    <property type="match status" value="1"/>
</dbReference>
<feature type="domain" description="Peptidase S9 prolyl oligopeptidase catalytic" evidence="7">
    <location>
        <begin position="668"/>
        <end position="822"/>
    </location>
</feature>
<dbReference type="PANTHER" id="PTHR42776">
    <property type="entry name" value="SERINE PEPTIDASE S9 FAMILY MEMBER"/>
    <property type="match status" value="1"/>
</dbReference>
<name>A0A0R0DF11_9GAMM</name>
<organism evidence="8 9">
    <name type="scientific">Stenotrophomonas ginsengisoli</name>
    <dbReference type="NCBI Taxonomy" id="336566"/>
    <lineage>
        <taxon>Bacteria</taxon>
        <taxon>Pseudomonadati</taxon>
        <taxon>Pseudomonadota</taxon>
        <taxon>Gammaproteobacteria</taxon>
        <taxon>Lysobacterales</taxon>
        <taxon>Lysobacteraceae</taxon>
        <taxon>Stenotrophomonas</taxon>
    </lineage>
</organism>
<dbReference type="InterPro" id="IPR001375">
    <property type="entry name" value="Peptidase_S9_cat"/>
</dbReference>
<evidence type="ECO:0000256" key="1">
    <source>
        <dbReference type="ARBA" id="ARBA00022670"/>
    </source>
</evidence>
<feature type="compositionally biased region" description="Basic and acidic residues" evidence="5">
    <location>
        <begin position="434"/>
        <end position="444"/>
    </location>
</feature>
<protein>
    <submittedName>
        <fullName evidence="8">Aminoacyl peptidase</fullName>
    </submittedName>
</protein>
<dbReference type="GO" id="GO:0004252">
    <property type="term" value="F:serine-type endopeptidase activity"/>
    <property type="evidence" value="ECO:0007669"/>
    <property type="project" value="TreeGrafter"/>
</dbReference>
<evidence type="ECO:0000256" key="4">
    <source>
        <dbReference type="ARBA" id="ARBA00022946"/>
    </source>
</evidence>
<evidence type="ECO:0000256" key="5">
    <source>
        <dbReference type="SAM" id="MobiDB-lite"/>
    </source>
</evidence>
<dbReference type="STRING" id="336566.ABB30_10655"/>
<proteinExistence type="predicted"/>
<feature type="region of interest" description="Disordered" evidence="5">
    <location>
        <begin position="198"/>
        <end position="225"/>
    </location>
</feature>
<dbReference type="OrthoDB" id="6388416at2"/>
<evidence type="ECO:0000256" key="3">
    <source>
        <dbReference type="ARBA" id="ARBA00022825"/>
    </source>
</evidence>
<dbReference type="PATRIC" id="fig|336566.3.peg.1552"/>
<dbReference type="Proteomes" id="UP000050956">
    <property type="component" value="Unassembled WGS sequence"/>
</dbReference>
<evidence type="ECO:0000256" key="6">
    <source>
        <dbReference type="SAM" id="SignalP"/>
    </source>
</evidence>
<keyword evidence="9" id="KW-1185">Reference proteome</keyword>
<evidence type="ECO:0000256" key="2">
    <source>
        <dbReference type="ARBA" id="ARBA00022801"/>
    </source>
</evidence>
<dbReference type="Pfam" id="PF00326">
    <property type="entry name" value="Peptidase_S9"/>
    <property type="match status" value="1"/>
</dbReference>
<accession>A0A0R0DF11</accession>
<dbReference type="FunFam" id="3.40.50.1820:FF:000049">
    <property type="entry name" value="probable glutamyl endopeptidase, chloroplastic"/>
    <property type="match status" value="1"/>
</dbReference>
<dbReference type="Gene3D" id="2.120.10.30">
    <property type="entry name" value="TolB, C-terminal domain"/>
    <property type="match status" value="1"/>
</dbReference>
<feature type="region of interest" description="Disordered" evidence="5">
    <location>
        <begin position="427"/>
        <end position="447"/>
    </location>
</feature>
<feature type="signal peptide" evidence="6">
    <location>
        <begin position="1"/>
        <end position="29"/>
    </location>
</feature>
<dbReference type="InterPro" id="IPR011042">
    <property type="entry name" value="6-blade_b-propeller_TolB-like"/>
</dbReference>